<organism evidence="9 12">
    <name type="scientific">Hortaea werneckii</name>
    <name type="common">Black yeast</name>
    <name type="synonym">Cladosporium werneckii</name>
    <dbReference type="NCBI Taxonomy" id="91943"/>
    <lineage>
        <taxon>Eukaryota</taxon>
        <taxon>Fungi</taxon>
        <taxon>Dikarya</taxon>
        <taxon>Ascomycota</taxon>
        <taxon>Pezizomycotina</taxon>
        <taxon>Dothideomycetes</taxon>
        <taxon>Dothideomycetidae</taxon>
        <taxon>Mycosphaerellales</taxon>
        <taxon>Teratosphaeriaceae</taxon>
        <taxon>Hortaea</taxon>
    </lineage>
</organism>
<dbReference type="OrthoDB" id="2988756at2759"/>
<sequence>MGDSILPTLWATSCVAVVVMVVRLIGRWSAVRHLTTGDYLTLAALACLFVRLGMIHTVLEYGSSNITTAYRESHSFTTQEIERRTIGSKLTIANRFFYNTYLWLQKLVLLDLYRRFYLCLPCERQIYLGYLVIFAITYVGVQLSNITECQPVSLYWQIVPDPGPCSQAHVQLLVLGIVNIVTDVMLMALPWPMLIKAKLQPRRKFELAVLFLFGIFIIVITAVRLPLNNNKITSQVSRSTWASVELMVAAIVVNAPTLYGLWNRRRGRKDGTPTDPSLGPPRVPIRTSYFGPSSTVQRARPRTNQSGSGDPLVGIQQTVSVHIQEEKTLTEQQTSSGPAEELHELHRTGSPSGNKEVLGRSAVK</sequence>
<dbReference type="PANTHER" id="PTHR33048">
    <property type="entry name" value="PTH11-LIKE INTEGRAL MEMBRANE PROTEIN (AFU_ORTHOLOGUE AFUA_5G11245)"/>
    <property type="match status" value="1"/>
</dbReference>
<feature type="transmembrane region" description="Helical" evidence="7">
    <location>
        <begin position="207"/>
        <end position="227"/>
    </location>
</feature>
<feature type="transmembrane region" description="Helical" evidence="7">
    <location>
        <begin position="6"/>
        <end position="26"/>
    </location>
</feature>
<dbReference type="EMBL" id="QWIL01001940">
    <property type="protein sequence ID" value="RMX98236.1"/>
    <property type="molecule type" value="Genomic_DNA"/>
</dbReference>
<evidence type="ECO:0000313" key="11">
    <source>
        <dbReference type="Proteomes" id="UP000271337"/>
    </source>
</evidence>
<evidence type="ECO:0000256" key="1">
    <source>
        <dbReference type="ARBA" id="ARBA00004141"/>
    </source>
</evidence>
<dbReference type="EMBL" id="QWIJ01002194">
    <property type="protein sequence ID" value="RMX72432.1"/>
    <property type="molecule type" value="Genomic_DNA"/>
</dbReference>
<keyword evidence="3 7" id="KW-1133">Transmembrane helix</keyword>
<protein>
    <recommendedName>
        <fullName evidence="8">Rhodopsin domain-containing protein</fullName>
    </recommendedName>
</protein>
<evidence type="ECO:0000256" key="5">
    <source>
        <dbReference type="ARBA" id="ARBA00038359"/>
    </source>
</evidence>
<dbReference type="PANTHER" id="PTHR33048:SF166">
    <property type="entry name" value="PTH11-LIKE INTEGRAL MEMBRANE PROTEIN"/>
    <property type="match status" value="1"/>
</dbReference>
<accession>A0A3M6W1L8</accession>
<evidence type="ECO:0000313" key="12">
    <source>
        <dbReference type="Proteomes" id="UP000281245"/>
    </source>
</evidence>
<gene>
    <name evidence="10" type="ORF">D0867_12506</name>
    <name evidence="9" type="ORF">D0869_14624</name>
</gene>
<dbReference type="InterPro" id="IPR052337">
    <property type="entry name" value="SAT4-like"/>
</dbReference>
<evidence type="ECO:0000256" key="7">
    <source>
        <dbReference type="SAM" id="Phobius"/>
    </source>
</evidence>
<evidence type="ECO:0000256" key="3">
    <source>
        <dbReference type="ARBA" id="ARBA00022989"/>
    </source>
</evidence>
<keyword evidence="4 7" id="KW-0472">Membrane</keyword>
<reference evidence="11 12" key="1">
    <citation type="journal article" date="2018" name="BMC Genomics">
        <title>Genomic evidence for intraspecific hybridization in a clonal and extremely halotolerant yeast.</title>
        <authorList>
            <person name="Gostincar C."/>
            <person name="Stajich J.E."/>
            <person name="Zupancic J."/>
            <person name="Zalar P."/>
            <person name="Gunde-Cimerman N."/>
        </authorList>
    </citation>
    <scope>NUCLEOTIDE SEQUENCE [LARGE SCALE GENOMIC DNA]</scope>
    <source>
        <strain evidence="9 12">EXF-6656</strain>
        <strain evidence="10 11">EXF-6669</strain>
    </source>
</reference>
<dbReference type="InterPro" id="IPR049326">
    <property type="entry name" value="Rhodopsin_dom_fungi"/>
</dbReference>
<evidence type="ECO:0000259" key="8">
    <source>
        <dbReference type="Pfam" id="PF20684"/>
    </source>
</evidence>
<feature type="region of interest" description="Disordered" evidence="6">
    <location>
        <begin position="264"/>
        <end position="313"/>
    </location>
</feature>
<feature type="transmembrane region" description="Helical" evidence="7">
    <location>
        <begin position="239"/>
        <end position="262"/>
    </location>
</feature>
<comment type="caution">
    <text evidence="9">The sequence shown here is derived from an EMBL/GenBank/DDBJ whole genome shotgun (WGS) entry which is preliminary data.</text>
</comment>
<dbReference type="GO" id="GO:0016020">
    <property type="term" value="C:membrane"/>
    <property type="evidence" value="ECO:0007669"/>
    <property type="project" value="UniProtKB-SubCell"/>
</dbReference>
<evidence type="ECO:0000256" key="2">
    <source>
        <dbReference type="ARBA" id="ARBA00022692"/>
    </source>
</evidence>
<dbReference type="Proteomes" id="UP000271337">
    <property type="component" value="Unassembled WGS sequence"/>
</dbReference>
<feature type="domain" description="Rhodopsin" evidence="8">
    <location>
        <begin position="22"/>
        <end position="262"/>
    </location>
</feature>
<evidence type="ECO:0000313" key="9">
    <source>
        <dbReference type="EMBL" id="RMX72432.1"/>
    </source>
</evidence>
<comment type="subcellular location">
    <subcellularLocation>
        <location evidence="1">Membrane</location>
        <topology evidence="1">Multi-pass membrane protein</topology>
    </subcellularLocation>
</comment>
<evidence type="ECO:0000313" key="10">
    <source>
        <dbReference type="EMBL" id="RMX98236.1"/>
    </source>
</evidence>
<feature type="compositionally biased region" description="Polar residues" evidence="6">
    <location>
        <begin position="290"/>
        <end position="308"/>
    </location>
</feature>
<comment type="similarity">
    <text evidence="5">Belongs to the SAT4 family.</text>
</comment>
<dbReference type="Proteomes" id="UP000281245">
    <property type="component" value="Unassembled WGS sequence"/>
</dbReference>
<name>A0A3M6W1L8_HORWE</name>
<proteinExistence type="inferred from homology"/>
<feature type="region of interest" description="Disordered" evidence="6">
    <location>
        <begin position="326"/>
        <end position="364"/>
    </location>
</feature>
<keyword evidence="2 7" id="KW-0812">Transmembrane</keyword>
<evidence type="ECO:0000256" key="6">
    <source>
        <dbReference type="SAM" id="MobiDB-lite"/>
    </source>
</evidence>
<feature type="transmembrane region" description="Helical" evidence="7">
    <location>
        <begin position="172"/>
        <end position="195"/>
    </location>
</feature>
<dbReference type="AlphaFoldDB" id="A0A3M6W1L8"/>
<evidence type="ECO:0000256" key="4">
    <source>
        <dbReference type="ARBA" id="ARBA00023136"/>
    </source>
</evidence>
<dbReference type="Pfam" id="PF20684">
    <property type="entry name" value="Fung_rhodopsin"/>
    <property type="match status" value="1"/>
</dbReference>
<feature type="transmembrane region" description="Helical" evidence="7">
    <location>
        <begin position="126"/>
        <end position="146"/>
    </location>
</feature>